<keyword evidence="16" id="KW-1185">Reference proteome</keyword>
<evidence type="ECO:0000259" key="14">
    <source>
        <dbReference type="PROSITE" id="PS50268"/>
    </source>
</evidence>
<proteinExistence type="predicted"/>
<keyword evidence="7" id="KW-0130">Cell adhesion</keyword>
<evidence type="ECO:0000256" key="8">
    <source>
        <dbReference type="ARBA" id="ARBA00022989"/>
    </source>
</evidence>
<feature type="domain" description="Cadherin" evidence="14">
    <location>
        <begin position="368"/>
        <end position="465"/>
    </location>
</feature>
<evidence type="ECO:0000256" key="9">
    <source>
        <dbReference type="ARBA" id="ARBA00023136"/>
    </source>
</evidence>
<dbReference type="GO" id="GO:0005886">
    <property type="term" value="C:plasma membrane"/>
    <property type="evidence" value="ECO:0007669"/>
    <property type="project" value="UniProtKB-SubCell"/>
</dbReference>
<reference evidence="15" key="1">
    <citation type="submission" date="2021-04" db="EMBL/GenBank/DDBJ databases">
        <authorList>
            <consortium name="Molecular Ecology Group"/>
        </authorList>
    </citation>
    <scope>NUCLEOTIDE SEQUENCE</scope>
</reference>
<evidence type="ECO:0000256" key="2">
    <source>
        <dbReference type="ARBA" id="ARBA00022475"/>
    </source>
</evidence>
<dbReference type="GO" id="GO:0007156">
    <property type="term" value="P:homophilic cell adhesion via plasma membrane adhesion molecules"/>
    <property type="evidence" value="ECO:0007669"/>
    <property type="project" value="InterPro"/>
</dbReference>
<evidence type="ECO:0000256" key="4">
    <source>
        <dbReference type="ARBA" id="ARBA00022729"/>
    </source>
</evidence>
<evidence type="ECO:0000256" key="6">
    <source>
        <dbReference type="ARBA" id="ARBA00022837"/>
    </source>
</evidence>
<dbReference type="OrthoDB" id="6252479at2759"/>
<dbReference type="EMBL" id="CAJHNH020000396">
    <property type="protein sequence ID" value="CAG5117379.1"/>
    <property type="molecule type" value="Genomic_DNA"/>
</dbReference>
<dbReference type="InterPro" id="IPR002126">
    <property type="entry name" value="Cadherin-like_dom"/>
</dbReference>
<name>A0A8S3YK45_9EUPU</name>
<feature type="domain" description="Cadherin" evidence="14">
    <location>
        <begin position="20"/>
        <end position="139"/>
    </location>
</feature>
<evidence type="ECO:0000256" key="13">
    <source>
        <dbReference type="SAM" id="SignalP"/>
    </source>
</evidence>
<evidence type="ECO:0000313" key="16">
    <source>
        <dbReference type="Proteomes" id="UP000678393"/>
    </source>
</evidence>
<dbReference type="Proteomes" id="UP000678393">
    <property type="component" value="Unassembled WGS sequence"/>
</dbReference>
<keyword evidence="6 11" id="KW-0106">Calcium</keyword>
<feature type="domain" description="Cadherin" evidence="14">
    <location>
        <begin position="692"/>
        <end position="783"/>
    </location>
</feature>
<keyword evidence="4 13" id="KW-0732">Signal</keyword>
<keyword evidence="9 12" id="KW-0472">Membrane</keyword>
<dbReference type="InterPro" id="IPR050174">
    <property type="entry name" value="Protocadherin/Cadherin-CA"/>
</dbReference>
<keyword evidence="8 12" id="KW-1133">Transmembrane helix</keyword>
<accession>A0A8S3YK45</accession>
<evidence type="ECO:0000256" key="1">
    <source>
        <dbReference type="ARBA" id="ARBA00004251"/>
    </source>
</evidence>
<keyword evidence="10" id="KW-0325">Glycoprotein</keyword>
<keyword evidence="5" id="KW-0677">Repeat</keyword>
<dbReference type="FunFam" id="2.60.40.60:FF:000020">
    <property type="entry name" value="Dachsous cadherin-related 1b"/>
    <property type="match status" value="2"/>
</dbReference>
<evidence type="ECO:0000256" key="5">
    <source>
        <dbReference type="ARBA" id="ARBA00022737"/>
    </source>
</evidence>
<feature type="domain" description="Cadherin" evidence="14">
    <location>
        <begin position="466"/>
        <end position="569"/>
    </location>
</feature>
<dbReference type="GO" id="GO:0005509">
    <property type="term" value="F:calcium ion binding"/>
    <property type="evidence" value="ECO:0007669"/>
    <property type="project" value="UniProtKB-UniRule"/>
</dbReference>
<dbReference type="CDD" id="cd11304">
    <property type="entry name" value="Cadherin_repeat"/>
    <property type="match status" value="7"/>
</dbReference>
<dbReference type="PROSITE" id="PS50268">
    <property type="entry name" value="CADHERIN_2"/>
    <property type="match status" value="7"/>
</dbReference>
<feature type="domain" description="Cadherin" evidence="14">
    <location>
        <begin position="570"/>
        <end position="675"/>
    </location>
</feature>
<dbReference type="FunFam" id="2.60.40.60:FF:000007">
    <property type="entry name" value="Protocadherin alpha 2"/>
    <property type="match status" value="1"/>
</dbReference>
<dbReference type="FunFam" id="2.60.40.60:FF:000002">
    <property type="entry name" value="Protocadherin alpha 2"/>
    <property type="match status" value="1"/>
</dbReference>
<evidence type="ECO:0000256" key="11">
    <source>
        <dbReference type="PROSITE-ProRule" id="PRU00043"/>
    </source>
</evidence>
<organism evidence="15 16">
    <name type="scientific">Candidula unifasciata</name>
    <dbReference type="NCBI Taxonomy" id="100452"/>
    <lineage>
        <taxon>Eukaryota</taxon>
        <taxon>Metazoa</taxon>
        <taxon>Spiralia</taxon>
        <taxon>Lophotrochozoa</taxon>
        <taxon>Mollusca</taxon>
        <taxon>Gastropoda</taxon>
        <taxon>Heterobranchia</taxon>
        <taxon>Euthyneura</taxon>
        <taxon>Panpulmonata</taxon>
        <taxon>Eupulmonata</taxon>
        <taxon>Stylommatophora</taxon>
        <taxon>Helicina</taxon>
        <taxon>Helicoidea</taxon>
        <taxon>Geomitridae</taxon>
        <taxon>Candidula</taxon>
    </lineage>
</organism>
<sequence length="905" mass="100785">MMLFTVLICVTLLIILVFGQQQEVTYKMWEEQVVGTFVGNVARDSHISTQYSHSEFQKLQYSIPPTVSKLNIDGKTSTIRTAEIIDREKICDRFHEGDTCSLNFDVSVFRVNSDGGFTLLRIIKVKIVIEDINDNPPVFPSNMTTLDVPENMEVGQVLTMSAAIDADTGINNTVQRYRLKDGMGVFEIHNIPNSGGRSSDFGIRIVKKLDRETRAFYQLTVIAEDGGFPRLSGSVDIFVKVTDVNDNAPQFLKTLFDAVVPEDKLLGSTLLTLQAKDADEGENARLTYSFSSLTSSKVTDCLAISDSTGDIYLVKSLDYEKDKSFKFAVTVTDNGTPAKSTQTSVQIWIQDVNDNAPQIDITLPSPYVKESVGVGNYIAHVSLSDADSSENSQITCSITNDHFMLQKFSDSDSIYTVMVRSHIDYEKSRTELVNISCHDGGQPPLYNSSAFTVHVQDINDNAPVFTRSRYQANIREDNHVGQFVSQVQAIDPDEGDNGNVTYSLSRNPDNKFQINPLSGVIKAVQVLDHEEKAIYELVVVAKDKGSIPISSSVTVTILIGDVNDNPPQFIKPYFEMSVQENKPMHVSCGHVAAVDPDTDLDNHLRYKFSTNVTYSDTFAIDPITGNIYTLSSLDRELRDSYNLEVMVFDESEPSFYDIAIVTVTVTDDNDNAPKILFPTDYNNTFQFIFTLPPGKLLLGVECEDVDAGENGSVRFSIIRGNDKDLFFINAVSGELVVARRMNMHDAGSYRLVILARDSGQHYLESLRDINVIILPANGTASYLQEEESRANIAIVIALICITSVLAIAVLITICIIRRIDRERKQHSNVKSEEENIYKQQVVPNTPGTSPARGSYENEIEKLKRKIRKDMSFAEDDDVDSSELTNKTSFSTFRTATSDCDQRNLS</sequence>
<evidence type="ECO:0000256" key="7">
    <source>
        <dbReference type="ARBA" id="ARBA00022889"/>
    </source>
</evidence>
<dbReference type="Pfam" id="PF08266">
    <property type="entry name" value="Cadherin_2"/>
    <property type="match status" value="1"/>
</dbReference>
<dbReference type="Gene3D" id="2.60.40.60">
    <property type="entry name" value="Cadherins"/>
    <property type="match status" value="7"/>
</dbReference>
<gene>
    <name evidence="15" type="ORF">CUNI_LOCUS2937</name>
</gene>
<dbReference type="Pfam" id="PF00028">
    <property type="entry name" value="Cadherin"/>
    <property type="match status" value="5"/>
</dbReference>
<feature type="non-terminal residue" evidence="15">
    <location>
        <position position="905"/>
    </location>
</feature>
<feature type="transmembrane region" description="Helical" evidence="12">
    <location>
        <begin position="792"/>
        <end position="816"/>
    </location>
</feature>
<evidence type="ECO:0000256" key="12">
    <source>
        <dbReference type="SAM" id="Phobius"/>
    </source>
</evidence>
<feature type="signal peptide" evidence="13">
    <location>
        <begin position="1"/>
        <end position="19"/>
    </location>
</feature>
<evidence type="ECO:0000256" key="3">
    <source>
        <dbReference type="ARBA" id="ARBA00022692"/>
    </source>
</evidence>
<dbReference type="InterPro" id="IPR020894">
    <property type="entry name" value="Cadherin_CS"/>
</dbReference>
<dbReference type="PROSITE" id="PS00232">
    <property type="entry name" value="CADHERIN_1"/>
    <property type="match status" value="4"/>
</dbReference>
<dbReference type="PANTHER" id="PTHR24028">
    <property type="entry name" value="CADHERIN-87A"/>
    <property type="match status" value="1"/>
</dbReference>
<feature type="domain" description="Cadherin" evidence="14">
    <location>
        <begin position="252"/>
        <end position="359"/>
    </location>
</feature>
<dbReference type="AlphaFoldDB" id="A0A8S3YK45"/>
<evidence type="ECO:0000256" key="10">
    <source>
        <dbReference type="ARBA" id="ARBA00023180"/>
    </source>
</evidence>
<comment type="caution">
    <text evidence="15">The sequence shown here is derived from an EMBL/GenBank/DDBJ whole genome shotgun (WGS) entry which is preliminary data.</text>
</comment>
<keyword evidence="3 12" id="KW-0812">Transmembrane</keyword>
<feature type="domain" description="Cadherin" evidence="14">
    <location>
        <begin position="140"/>
        <end position="251"/>
    </location>
</feature>
<dbReference type="PANTHER" id="PTHR24028:SF146">
    <property type="entry name" value="CADHERIN 96CB, ISOFORM D-RELATED"/>
    <property type="match status" value="1"/>
</dbReference>
<keyword evidence="2" id="KW-1003">Cell membrane</keyword>
<feature type="chain" id="PRO_5035949901" description="Cadherin domain-containing protein" evidence="13">
    <location>
        <begin position="20"/>
        <end position="905"/>
    </location>
</feature>
<evidence type="ECO:0000313" key="15">
    <source>
        <dbReference type="EMBL" id="CAG5117379.1"/>
    </source>
</evidence>
<dbReference type="SMART" id="SM00112">
    <property type="entry name" value="CA"/>
    <property type="match status" value="7"/>
</dbReference>
<dbReference type="PRINTS" id="PR00205">
    <property type="entry name" value="CADHERIN"/>
</dbReference>
<protein>
    <recommendedName>
        <fullName evidence="14">Cadherin domain-containing protein</fullName>
    </recommendedName>
</protein>
<dbReference type="InterPro" id="IPR015919">
    <property type="entry name" value="Cadherin-like_sf"/>
</dbReference>
<dbReference type="SUPFAM" id="SSF49313">
    <property type="entry name" value="Cadherin-like"/>
    <property type="match status" value="6"/>
</dbReference>
<dbReference type="InterPro" id="IPR013164">
    <property type="entry name" value="Cadherin_N"/>
</dbReference>
<comment type="subcellular location">
    <subcellularLocation>
        <location evidence="1">Cell membrane</location>
        <topology evidence="1">Single-pass type I membrane protein</topology>
    </subcellularLocation>
</comment>